<comment type="similarity">
    <text evidence="7">Belongs to the binding-protein-dependent transport system permease family.</text>
</comment>
<evidence type="ECO:0000256" key="1">
    <source>
        <dbReference type="ARBA" id="ARBA00004651"/>
    </source>
</evidence>
<dbReference type="PROSITE" id="PS50928">
    <property type="entry name" value="ABC_TM1"/>
    <property type="match status" value="1"/>
</dbReference>
<dbReference type="Proteomes" id="UP000196084">
    <property type="component" value="Unassembled WGS sequence"/>
</dbReference>
<protein>
    <submittedName>
        <fullName evidence="9">ABC transporter permease</fullName>
    </submittedName>
</protein>
<dbReference type="SUPFAM" id="SSF161098">
    <property type="entry name" value="MetI-like"/>
    <property type="match status" value="1"/>
</dbReference>
<dbReference type="InterPro" id="IPR000515">
    <property type="entry name" value="MetI-like"/>
</dbReference>
<dbReference type="GO" id="GO:0055085">
    <property type="term" value="P:transmembrane transport"/>
    <property type="evidence" value="ECO:0007669"/>
    <property type="project" value="InterPro"/>
</dbReference>
<keyword evidence="2 7" id="KW-0813">Transport</keyword>
<evidence type="ECO:0000259" key="8">
    <source>
        <dbReference type="PROSITE" id="PS50928"/>
    </source>
</evidence>
<dbReference type="GO" id="GO:0005886">
    <property type="term" value="C:plasma membrane"/>
    <property type="evidence" value="ECO:0007669"/>
    <property type="project" value="UniProtKB-SubCell"/>
</dbReference>
<keyword evidence="3" id="KW-1003">Cell membrane</keyword>
<feature type="domain" description="ABC transmembrane type-1" evidence="8">
    <location>
        <begin position="105"/>
        <end position="312"/>
    </location>
</feature>
<evidence type="ECO:0000256" key="6">
    <source>
        <dbReference type="ARBA" id="ARBA00023136"/>
    </source>
</evidence>
<dbReference type="InterPro" id="IPR035906">
    <property type="entry name" value="MetI-like_sf"/>
</dbReference>
<keyword evidence="10" id="KW-1185">Reference proteome</keyword>
<feature type="transmembrane region" description="Helical" evidence="7">
    <location>
        <begin position="32"/>
        <end position="53"/>
    </location>
</feature>
<keyword evidence="6 7" id="KW-0472">Membrane</keyword>
<evidence type="ECO:0000256" key="4">
    <source>
        <dbReference type="ARBA" id="ARBA00022692"/>
    </source>
</evidence>
<evidence type="ECO:0000256" key="2">
    <source>
        <dbReference type="ARBA" id="ARBA00022448"/>
    </source>
</evidence>
<evidence type="ECO:0000256" key="5">
    <source>
        <dbReference type="ARBA" id="ARBA00022989"/>
    </source>
</evidence>
<reference evidence="9 10" key="1">
    <citation type="submission" date="2017-02" db="EMBL/GenBank/DDBJ databases">
        <title>Natronthermophilus aegyptiacus gen. nov.,sp. nov., an aerobic, extremely halophilic alkalithermophilic archaeon isolated from the athalassohaline Wadi An Natrun, Egypt.</title>
        <authorList>
            <person name="Zhao B."/>
        </authorList>
    </citation>
    <scope>NUCLEOTIDE SEQUENCE [LARGE SCALE GENOMIC DNA]</scope>
    <source>
        <strain evidence="9 10">CGMCC 1.3597</strain>
    </source>
</reference>
<name>A0A202E3L4_9EURY</name>
<feature type="transmembrane region" description="Helical" evidence="7">
    <location>
        <begin position="295"/>
        <end position="314"/>
    </location>
</feature>
<evidence type="ECO:0000256" key="7">
    <source>
        <dbReference type="RuleBase" id="RU363032"/>
    </source>
</evidence>
<feature type="transmembrane region" description="Helical" evidence="7">
    <location>
        <begin position="104"/>
        <end position="130"/>
    </location>
</feature>
<dbReference type="AlphaFoldDB" id="A0A202E3L4"/>
<dbReference type="PANTHER" id="PTHR43005">
    <property type="entry name" value="BLR7065 PROTEIN"/>
    <property type="match status" value="1"/>
</dbReference>
<evidence type="ECO:0000313" key="9">
    <source>
        <dbReference type="EMBL" id="OVE82886.1"/>
    </source>
</evidence>
<dbReference type="Pfam" id="PF00528">
    <property type="entry name" value="BPD_transp_1"/>
    <property type="match status" value="1"/>
</dbReference>
<evidence type="ECO:0000313" key="10">
    <source>
        <dbReference type="Proteomes" id="UP000196084"/>
    </source>
</evidence>
<dbReference type="CDD" id="cd06261">
    <property type="entry name" value="TM_PBP2"/>
    <property type="match status" value="1"/>
</dbReference>
<dbReference type="EMBL" id="MWPH01000005">
    <property type="protein sequence ID" value="OVE82886.1"/>
    <property type="molecule type" value="Genomic_DNA"/>
</dbReference>
<feature type="transmembrane region" description="Helical" evidence="7">
    <location>
        <begin position="142"/>
        <end position="168"/>
    </location>
</feature>
<comment type="caution">
    <text evidence="9">The sequence shown here is derived from an EMBL/GenBank/DDBJ whole genome shotgun (WGS) entry which is preliminary data.</text>
</comment>
<keyword evidence="4 7" id="KW-0812">Transmembrane</keyword>
<sequence length="324" mass="35017">MRSQTSMNTTGTIRQTIATVNNWIENRTESQFAYFMLFPVLLVFSVLALWPVLYTLETSLYADSFSQFRGEFIGLSNYTELVTGGRDSVLIRPFIDLGNPFQSILPVTLMFTAVTVVFATILGFVQALVLNGTYRGRSIVRVAVLLPWAVPIVVQGMIFYLLFIPAGAGTDLVNSLGLMGSQPLNESVTAFAIVSLADIWVSAPFIALIILAGLQGIDQNLYQVGKVAGASRWEQFRLITLPQVMPVLMIAMLLKSLMSMRVYGLIDATTNCSTVPSLTCGVVGTFNGSLYGTSAALAFITAILIGLVSVGYLIKYGNSSTGGI</sequence>
<feature type="transmembrane region" description="Helical" evidence="7">
    <location>
        <begin position="188"/>
        <end position="214"/>
    </location>
</feature>
<proteinExistence type="inferred from homology"/>
<keyword evidence="5 7" id="KW-1133">Transmembrane helix</keyword>
<accession>A0A202E3L4</accession>
<evidence type="ECO:0000256" key="3">
    <source>
        <dbReference type="ARBA" id="ARBA00022475"/>
    </source>
</evidence>
<dbReference type="PANTHER" id="PTHR43005:SF1">
    <property type="entry name" value="SPERMIDINE_PUTRESCINE TRANSPORT SYSTEM PERMEASE PROTEIN"/>
    <property type="match status" value="1"/>
</dbReference>
<dbReference type="Gene3D" id="1.10.3720.10">
    <property type="entry name" value="MetI-like"/>
    <property type="match status" value="1"/>
</dbReference>
<comment type="subcellular location">
    <subcellularLocation>
        <location evidence="1 7">Cell membrane</location>
        <topology evidence="1 7">Multi-pass membrane protein</topology>
    </subcellularLocation>
</comment>
<feature type="transmembrane region" description="Helical" evidence="7">
    <location>
        <begin position="235"/>
        <end position="254"/>
    </location>
</feature>
<gene>
    <name evidence="9" type="ORF">B2G88_17935</name>
</gene>
<organism evidence="9 10">
    <name type="scientific">Natronolimnobius baerhuensis</name>
    <dbReference type="NCBI Taxonomy" id="253108"/>
    <lineage>
        <taxon>Archaea</taxon>
        <taxon>Methanobacteriati</taxon>
        <taxon>Methanobacteriota</taxon>
        <taxon>Stenosarchaea group</taxon>
        <taxon>Halobacteria</taxon>
        <taxon>Halobacteriales</taxon>
        <taxon>Natrialbaceae</taxon>
        <taxon>Natronolimnobius</taxon>
    </lineage>
</organism>